<feature type="compositionally biased region" description="Low complexity" evidence="6">
    <location>
        <begin position="436"/>
        <end position="453"/>
    </location>
</feature>
<feature type="compositionally biased region" description="Low complexity" evidence="6">
    <location>
        <begin position="503"/>
        <end position="521"/>
    </location>
</feature>
<dbReference type="EMBL" id="FRDM01000066">
    <property type="protein sequence ID" value="SHN88911.1"/>
    <property type="molecule type" value="Genomic_DNA"/>
</dbReference>
<evidence type="ECO:0000313" key="9">
    <source>
        <dbReference type="Proteomes" id="UP000184428"/>
    </source>
</evidence>
<evidence type="ECO:0000256" key="6">
    <source>
        <dbReference type="SAM" id="MobiDB-lite"/>
    </source>
</evidence>
<dbReference type="InterPro" id="IPR027417">
    <property type="entry name" value="P-loop_NTPase"/>
</dbReference>
<keyword evidence="5" id="KW-0472">Membrane</keyword>
<comment type="subcellular location">
    <subcellularLocation>
        <location evidence="1">Cell membrane</location>
        <topology evidence="1">Multi-pass membrane protein</topology>
    </subcellularLocation>
</comment>
<feature type="region of interest" description="Disordered" evidence="6">
    <location>
        <begin position="1"/>
        <end position="21"/>
    </location>
</feature>
<dbReference type="InterPro" id="IPR051539">
    <property type="entry name" value="T4SS-coupling_protein"/>
</dbReference>
<evidence type="ECO:0000256" key="5">
    <source>
        <dbReference type="ARBA" id="ARBA00023136"/>
    </source>
</evidence>
<dbReference type="AlphaFoldDB" id="A0A1M7V0V4"/>
<protein>
    <submittedName>
        <fullName evidence="8">TraM recognition site of TraD and TraG</fullName>
    </submittedName>
</protein>
<feature type="compositionally biased region" description="Basic residues" evidence="6">
    <location>
        <begin position="477"/>
        <end position="495"/>
    </location>
</feature>
<dbReference type="Pfam" id="PF12696">
    <property type="entry name" value="TraG-D_C"/>
    <property type="match status" value="1"/>
</dbReference>
<keyword evidence="2" id="KW-1003">Cell membrane</keyword>
<keyword evidence="3" id="KW-0812">Transmembrane</keyword>
<evidence type="ECO:0000259" key="7">
    <source>
        <dbReference type="Pfam" id="PF12696"/>
    </source>
</evidence>
<proteinExistence type="predicted"/>
<reference evidence="8 9" key="1">
    <citation type="submission" date="2016-12" db="EMBL/GenBank/DDBJ databases">
        <authorList>
            <person name="Song W.-J."/>
            <person name="Kurnit D.M."/>
        </authorList>
    </citation>
    <scope>NUCLEOTIDE SEQUENCE [LARGE SCALE GENOMIC DNA]</scope>
    <source>
        <strain evidence="8 9">DSM 43162</strain>
    </source>
</reference>
<dbReference type="GO" id="GO:0005886">
    <property type="term" value="C:plasma membrane"/>
    <property type="evidence" value="ECO:0007669"/>
    <property type="project" value="UniProtKB-SubCell"/>
</dbReference>
<dbReference type="Proteomes" id="UP000184428">
    <property type="component" value="Unassembled WGS sequence"/>
</dbReference>
<feature type="compositionally biased region" description="Basic residues" evidence="6">
    <location>
        <begin position="419"/>
        <end position="432"/>
    </location>
</feature>
<gene>
    <name evidence="8" type="ORF">SAMN05660350_04902</name>
</gene>
<evidence type="ECO:0000256" key="4">
    <source>
        <dbReference type="ARBA" id="ARBA00022989"/>
    </source>
</evidence>
<dbReference type="OrthoDB" id="226701at2"/>
<keyword evidence="4" id="KW-1133">Transmembrane helix</keyword>
<dbReference type="SUPFAM" id="SSF52540">
    <property type="entry name" value="P-loop containing nucleoside triphosphate hydrolases"/>
    <property type="match status" value="1"/>
</dbReference>
<organism evidence="8 9">
    <name type="scientific">Geodermatophilus obscurus</name>
    <dbReference type="NCBI Taxonomy" id="1861"/>
    <lineage>
        <taxon>Bacteria</taxon>
        <taxon>Bacillati</taxon>
        <taxon>Actinomycetota</taxon>
        <taxon>Actinomycetes</taxon>
        <taxon>Geodermatophilales</taxon>
        <taxon>Geodermatophilaceae</taxon>
        <taxon>Geodermatophilus</taxon>
    </lineage>
</organism>
<evidence type="ECO:0000313" key="8">
    <source>
        <dbReference type="EMBL" id="SHN88911.1"/>
    </source>
</evidence>
<feature type="compositionally biased region" description="Basic residues" evidence="6">
    <location>
        <begin position="454"/>
        <end position="466"/>
    </location>
</feature>
<dbReference type="PANTHER" id="PTHR37937:SF1">
    <property type="entry name" value="CONJUGATIVE TRANSFER: DNA TRANSPORT"/>
    <property type="match status" value="1"/>
</dbReference>
<dbReference type="CDD" id="cd01127">
    <property type="entry name" value="TrwB_TraG_TraD_VirD4"/>
    <property type="match status" value="1"/>
</dbReference>
<feature type="domain" description="TraD/TraG TraM recognition site" evidence="7">
    <location>
        <begin position="235"/>
        <end position="355"/>
    </location>
</feature>
<evidence type="ECO:0000256" key="3">
    <source>
        <dbReference type="ARBA" id="ARBA00022692"/>
    </source>
</evidence>
<name>A0A1M7V0V4_9ACTN</name>
<sequence length="529" mass="56671">MATAVLDGARGHPGCARRPRCSSCTPPWRQTCGRLRRAASTGRSPIAGARHGHTAISRGLAFAAGLRADDKTATNSGFFRANAASALTRLLHAADLADRPVGGVIDWTVHLDDGAEQAQEIIRTSPLTEAEPGWAGMLRSVATGADETVASSRQTLAQAIEPMALRRVLAWVTPRPGVPVFDAAGFVSSADTLVLVADANASTNVAPLCAMLLQEVVDAAKAAAARRPGGRLDPPLRLVGDEIANVAPLPRLPDLGTDARGFGMQLVLALQSLAQARRRWGADGAHTLLDNMPAEILLGGLTDTDALKRYATLVGEVELTRGSTSYDPHTGRATGASDRLIDRPALRADEARRIPDGHGLLLYRNRPAVLLRLTPLVRPPRRRDPGRRAHRHPQNRGHRGRRPGERPRPGRQPHLARCPGRRRRQRRGRRRERSPGRPAAVPACAGGQAGRAQGPHRRAGLRRAKRDRCPARGAGRPPRRPRAGRRRHRPARTGHRAPSPNRAPGWTAPAPPTGSSWSPGPTGSPTPTT</sequence>
<dbReference type="InterPro" id="IPR032689">
    <property type="entry name" value="TraG-D_C"/>
</dbReference>
<feature type="compositionally biased region" description="Basic residues" evidence="6">
    <location>
        <begin position="388"/>
        <end position="401"/>
    </location>
</feature>
<dbReference type="Gene3D" id="3.40.50.300">
    <property type="entry name" value="P-loop containing nucleotide triphosphate hydrolases"/>
    <property type="match status" value="1"/>
</dbReference>
<evidence type="ECO:0000256" key="1">
    <source>
        <dbReference type="ARBA" id="ARBA00004651"/>
    </source>
</evidence>
<dbReference type="PANTHER" id="PTHR37937">
    <property type="entry name" value="CONJUGATIVE TRANSFER: DNA TRANSPORT"/>
    <property type="match status" value="1"/>
</dbReference>
<dbReference type="RefSeq" id="WP_141243192.1">
    <property type="nucleotide sequence ID" value="NZ_FRDM01000066.1"/>
</dbReference>
<feature type="region of interest" description="Disordered" evidence="6">
    <location>
        <begin position="374"/>
        <end position="529"/>
    </location>
</feature>
<evidence type="ECO:0000256" key="2">
    <source>
        <dbReference type="ARBA" id="ARBA00022475"/>
    </source>
</evidence>
<accession>A0A1M7V0V4</accession>